<proteinExistence type="inferred from homology"/>
<evidence type="ECO:0000256" key="2">
    <source>
        <dbReference type="ARBA" id="ARBA00022517"/>
    </source>
</evidence>
<evidence type="ECO:0000256" key="5">
    <source>
        <dbReference type="HAMAP-Rule" id="MF_00014"/>
    </source>
</evidence>
<dbReference type="InterPro" id="IPR011033">
    <property type="entry name" value="PRC_barrel-like_sf"/>
</dbReference>
<protein>
    <recommendedName>
        <fullName evidence="5">Ribosome maturation factor RimM</fullName>
    </recommendedName>
</protein>
<keyword evidence="4 5" id="KW-0143">Chaperone</keyword>
<name>A0ABQ0C6T8_9PROT</name>
<keyword evidence="2 5" id="KW-0690">Ribosome biogenesis</keyword>
<comment type="similarity">
    <text evidence="5">Belongs to the RimM family.</text>
</comment>
<evidence type="ECO:0000313" key="8">
    <source>
        <dbReference type="Proteomes" id="UP001628193"/>
    </source>
</evidence>
<keyword evidence="1 5" id="KW-0963">Cytoplasm</keyword>
<sequence length="216" mass="23360">MIDSGANWVAMGRIKGAFGVRGEARVAPCFLPVARILPDTAPMRELSSDWLLTQTRWELGKAAPPEVQVTVRSGRRHGDDLLVTLENWEVREQIQTLAGMAIWLPVDQLPDPGAGRHYWFRLLGCRVVAMPDPEMEASDGSATCPPEEAGPGLPNAGAGLEREIGVVSELLGTGSNDVLVVTQPDGEERLLPVIRDVILAVDEAGKTIRVRLMPGL</sequence>
<comment type="caution">
    <text evidence="7">The sequence shown here is derived from an EMBL/GenBank/DDBJ whole genome shotgun (WGS) entry which is preliminary data.</text>
</comment>
<dbReference type="HAMAP" id="MF_00014">
    <property type="entry name" value="Ribosome_mat_RimM"/>
    <property type="match status" value="1"/>
</dbReference>
<dbReference type="EMBL" id="BAAFGK010000004">
    <property type="protein sequence ID" value="GAB0056601.1"/>
    <property type="molecule type" value="Genomic_DNA"/>
</dbReference>
<reference evidence="7 8" key="1">
    <citation type="submission" date="2024-09" db="EMBL/GenBank/DDBJ databases">
        <title>Draft genome sequence of Candidatus Magnetaquicoccaceae bacterium FCR-1.</title>
        <authorList>
            <person name="Shimoshige H."/>
            <person name="Shimamura S."/>
            <person name="Taoka A."/>
            <person name="Kobayashi H."/>
            <person name="Maekawa T."/>
        </authorList>
    </citation>
    <scope>NUCLEOTIDE SEQUENCE [LARGE SCALE GENOMIC DNA]</scope>
    <source>
        <strain evidence="7 8">FCR-1</strain>
    </source>
</reference>
<evidence type="ECO:0000256" key="3">
    <source>
        <dbReference type="ARBA" id="ARBA00022552"/>
    </source>
</evidence>
<dbReference type="InterPro" id="IPR056792">
    <property type="entry name" value="PRC_RimM"/>
</dbReference>
<evidence type="ECO:0000256" key="1">
    <source>
        <dbReference type="ARBA" id="ARBA00022490"/>
    </source>
</evidence>
<dbReference type="Gene3D" id="2.30.30.240">
    <property type="entry name" value="PRC-barrel domain"/>
    <property type="match status" value="1"/>
</dbReference>
<comment type="subunit">
    <text evidence="5">Binds ribosomal protein uS19.</text>
</comment>
<gene>
    <name evidence="5 7" type="primary">rimM</name>
    <name evidence="7" type="ORF">SIID45300_00909</name>
</gene>
<keyword evidence="3 5" id="KW-0698">rRNA processing</keyword>
<dbReference type="Gene3D" id="2.40.30.60">
    <property type="entry name" value="RimM"/>
    <property type="match status" value="1"/>
</dbReference>
<dbReference type="SUPFAM" id="SSF50346">
    <property type="entry name" value="PRC-barrel domain"/>
    <property type="match status" value="1"/>
</dbReference>
<dbReference type="InterPro" id="IPR009000">
    <property type="entry name" value="Transl_B-barrel_sf"/>
</dbReference>
<comment type="domain">
    <text evidence="5">The PRC barrel domain binds ribosomal protein uS19.</text>
</comment>
<keyword evidence="8" id="KW-1185">Reference proteome</keyword>
<dbReference type="RefSeq" id="WP_420904326.1">
    <property type="nucleotide sequence ID" value="NZ_BAAFGK010000004.1"/>
</dbReference>
<organism evidence="7 8">
    <name type="scientific">Candidatus Magnetaquiglobus chichijimensis</name>
    <dbReference type="NCBI Taxonomy" id="3141448"/>
    <lineage>
        <taxon>Bacteria</taxon>
        <taxon>Pseudomonadati</taxon>
        <taxon>Pseudomonadota</taxon>
        <taxon>Magnetococcia</taxon>
        <taxon>Magnetococcales</taxon>
        <taxon>Candidatus Magnetaquicoccaceae</taxon>
        <taxon>Candidatus Magnetaquiglobus</taxon>
    </lineage>
</organism>
<comment type="function">
    <text evidence="5">An accessory protein needed during the final step in the assembly of 30S ribosomal subunit, possibly for assembly of the head region. Essential for efficient processing of 16S rRNA. May be needed both before and after RbfA during the maturation of 16S rRNA. It has affinity for free ribosomal 30S subunits but not for 70S ribosomes.</text>
</comment>
<dbReference type="InterPro" id="IPR036976">
    <property type="entry name" value="RimM_N_sf"/>
</dbReference>
<dbReference type="SUPFAM" id="SSF50447">
    <property type="entry name" value="Translation proteins"/>
    <property type="match status" value="1"/>
</dbReference>
<evidence type="ECO:0000259" key="6">
    <source>
        <dbReference type="Pfam" id="PF24986"/>
    </source>
</evidence>
<dbReference type="PANTHER" id="PTHR33692:SF1">
    <property type="entry name" value="RIBOSOME MATURATION FACTOR RIMM"/>
    <property type="match status" value="1"/>
</dbReference>
<dbReference type="Pfam" id="PF24986">
    <property type="entry name" value="PRC_RimM"/>
    <property type="match status" value="1"/>
</dbReference>
<dbReference type="Proteomes" id="UP001628193">
    <property type="component" value="Unassembled WGS sequence"/>
</dbReference>
<dbReference type="PANTHER" id="PTHR33692">
    <property type="entry name" value="RIBOSOME MATURATION FACTOR RIMM"/>
    <property type="match status" value="1"/>
</dbReference>
<evidence type="ECO:0000256" key="4">
    <source>
        <dbReference type="ARBA" id="ARBA00023186"/>
    </source>
</evidence>
<dbReference type="InterPro" id="IPR011961">
    <property type="entry name" value="RimM"/>
</dbReference>
<feature type="domain" description="Ribosome maturation factor RimM PRC barrel" evidence="6">
    <location>
        <begin position="161"/>
        <end position="215"/>
    </location>
</feature>
<evidence type="ECO:0000313" key="7">
    <source>
        <dbReference type="EMBL" id="GAB0056601.1"/>
    </source>
</evidence>
<comment type="subcellular location">
    <subcellularLocation>
        <location evidence="5">Cytoplasm</location>
    </subcellularLocation>
</comment>
<accession>A0ABQ0C6T8</accession>